<dbReference type="RefSeq" id="WP_072707531.1">
    <property type="nucleotide sequence ID" value="NZ_FRCF01000002.1"/>
</dbReference>
<dbReference type="InterPro" id="IPR036291">
    <property type="entry name" value="NAD(P)-bd_dom_sf"/>
</dbReference>
<keyword evidence="4" id="KW-1185">Reference proteome</keyword>
<sequence length="276" mass="30236">MKRLSECTVLITGSTDGLGKAAAEWFAGKGAEVLLHGRNEDKGRRTLEDIKEATGNEELEYYNGDFSSLRSVSRAAEDIRSGGKQIDVLINNAGIGGGPKSGSARNTSEDGFELIWAVNYLAQVLFTRKLLPLLKKDARIVNVASIGQAELDFDDLNTEKSYDGFLAYARSKLALIMFTFDLAEELNDEGISVNALHPATLMDTNMVDEHFGSSQSSVAQGQEALAFLAASADLEDVTGEFYDGKNRSKVLMQAYEPESRQKLREITEDGLKEFMK</sequence>
<organism evidence="3 4">
    <name type="scientific">Lacicoccus alkaliphilus DSM 16010</name>
    <dbReference type="NCBI Taxonomy" id="1123231"/>
    <lineage>
        <taxon>Bacteria</taxon>
        <taxon>Bacillati</taxon>
        <taxon>Bacillota</taxon>
        <taxon>Bacilli</taxon>
        <taxon>Bacillales</taxon>
        <taxon>Salinicoccaceae</taxon>
        <taxon>Lacicoccus</taxon>
    </lineage>
</organism>
<dbReference type="EMBL" id="FRCF01000002">
    <property type="protein sequence ID" value="SHL45811.1"/>
    <property type="molecule type" value="Genomic_DNA"/>
</dbReference>
<dbReference type="InterPro" id="IPR002347">
    <property type="entry name" value="SDR_fam"/>
</dbReference>
<name>A0A1M7AT06_9BACL</name>
<accession>A0A1M7AT06</accession>
<dbReference type="PANTHER" id="PTHR43157">
    <property type="entry name" value="PHOSPHATIDYLINOSITOL-GLYCAN BIOSYNTHESIS CLASS F PROTEIN-RELATED"/>
    <property type="match status" value="1"/>
</dbReference>
<dbReference type="PANTHER" id="PTHR43157:SF31">
    <property type="entry name" value="PHOSPHATIDYLINOSITOL-GLYCAN BIOSYNTHESIS CLASS F PROTEIN"/>
    <property type="match status" value="1"/>
</dbReference>
<dbReference type="Gene3D" id="3.40.50.720">
    <property type="entry name" value="NAD(P)-binding Rossmann-like Domain"/>
    <property type="match status" value="1"/>
</dbReference>
<gene>
    <name evidence="3" type="ORF">SAMN02745189_00244</name>
</gene>
<evidence type="ECO:0000313" key="4">
    <source>
        <dbReference type="Proteomes" id="UP000184206"/>
    </source>
</evidence>
<dbReference type="SUPFAM" id="SSF51735">
    <property type="entry name" value="NAD(P)-binding Rossmann-fold domains"/>
    <property type="match status" value="1"/>
</dbReference>
<dbReference type="PRINTS" id="PR00080">
    <property type="entry name" value="SDRFAMILY"/>
</dbReference>
<evidence type="ECO:0000313" key="3">
    <source>
        <dbReference type="EMBL" id="SHL45811.1"/>
    </source>
</evidence>
<keyword evidence="1" id="KW-0560">Oxidoreductase</keyword>
<dbReference type="AlphaFoldDB" id="A0A1M7AT06"/>
<dbReference type="Pfam" id="PF00106">
    <property type="entry name" value="adh_short"/>
    <property type="match status" value="1"/>
</dbReference>
<proteinExistence type="inferred from homology"/>
<dbReference type="STRING" id="1123231.SAMN02745189_00244"/>
<reference evidence="3 4" key="1">
    <citation type="submission" date="2016-11" db="EMBL/GenBank/DDBJ databases">
        <authorList>
            <person name="Jaros S."/>
            <person name="Januszkiewicz K."/>
            <person name="Wedrychowicz H."/>
        </authorList>
    </citation>
    <scope>NUCLEOTIDE SEQUENCE [LARGE SCALE GENOMIC DNA]</scope>
    <source>
        <strain evidence="3 4">DSM 16010</strain>
    </source>
</reference>
<evidence type="ECO:0000256" key="2">
    <source>
        <dbReference type="RuleBase" id="RU000363"/>
    </source>
</evidence>
<dbReference type="OrthoDB" id="9803333at2"/>
<comment type="similarity">
    <text evidence="2">Belongs to the short-chain dehydrogenases/reductases (SDR) family.</text>
</comment>
<dbReference type="Proteomes" id="UP000184206">
    <property type="component" value="Unassembled WGS sequence"/>
</dbReference>
<evidence type="ECO:0000256" key="1">
    <source>
        <dbReference type="ARBA" id="ARBA00023002"/>
    </source>
</evidence>
<protein>
    <submittedName>
        <fullName evidence="3">NAD(P)-dependent dehydrogenase, short-chain alcohol dehydrogenase family</fullName>
    </submittedName>
</protein>
<dbReference type="PRINTS" id="PR00081">
    <property type="entry name" value="GDHRDH"/>
</dbReference>
<dbReference type="GO" id="GO:0016491">
    <property type="term" value="F:oxidoreductase activity"/>
    <property type="evidence" value="ECO:0007669"/>
    <property type="project" value="UniProtKB-KW"/>
</dbReference>